<proteinExistence type="predicted"/>
<dbReference type="EMBL" id="JAIWYP010000010">
    <property type="protein sequence ID" value="KAH3751377.1"/>
    <property type="molecule type" value="Genomic_DNA"/>
</dbReference>
<evidence type="ECO:0000313" key="1">
    <source>
        <dbReference type="EMBL" id="KAH3751377.1"/>
    </source>
</evidence>
<evidence type="ECO:0008006" key="3">
    <source>
        <dbReference type="Google" id="ProtNLM"/>
    </source>
</evidence>
<gene>
    <name evidence="1" type="ORF">DPMN_185931</name>
</gene>
<name>A0A9D4I956_DREPO</name>
<comment type="caution">
    <text evidence="1">The sequence shown here is derived from an EMBL/GenBank/DDBJ whole genome shotgun (WGS) entry which is preliminary data.</text>
</comment>
<accession>A0A9D4I956</accession>
<keyword evidence="2" id="KW-1185">Reference proteome</keyword>
<evidence type="ECO:0000313" key="2">
    <source>
        <dbReference type="Proteomes" id="UP000828390"/>
    </source>
</evidence>
<protein>
    <recommendedName>
        <fullName evidence="3">Reverse transcriptase domain-containing protein</fullName>
    </recommendedName>
</protein>
<dbReference type="AlphaFoldDB" id="A0A9D4I956"/>
<reference evidence="1" key="2">
    <citation type="submission" date="2020-11" db="EMBL/GenBank/DDBJ databases">
        <authorList>
            <person name="McCartney M.A."/>
            <person name="Auch B."/>
            <person name="Kono T."/>
            <person name="Mallez S."/>
            <person name="Becker A."/>
            <person name="Gohl D.M."/>
            <person name="Silverstein K.A.T."/>
            <person name="Koren S."/>
            <person name="Bechman K.B."/>
            <person name="Herman A."/>
            <person name="Abrahante J.E."/>
            <person name="Garbe J."/>
        </authorList>
    </citation>
    <scope>NUCLEOTIDE SEQUENCE</scope>
    <source>
        <strain evidence="1">Duluth1</strain>
        <tissue evidence="1">Whole animal</tissue>
    </source>
</reference>
<dbReference type="Proteomes" id="UP000828390">
    <property type="component" value="Unassembled WGS sequence"/>
</dbReference>
<sequence length="103" mass="11466">MEKQEVTVLIAIDLSAAFDTVDHNILLDDLNSQYGVSAIALNMVGLVYTTAKLPCQNRINDVSSTPATVFCTTTKLSWALVIFNIRRNALRCHSAAYFCVWIR</sequence>
<organism evidence="1 2">
    <name type="scientific">Dreissena polymorpha</name>
    <name type="common">Zebra mussel</name>
    <name type="synonym">Mytilus polymorpha</name>
    <dbReference type="NCBI Taxonomy" id="45954"/>
    <lineage>
        <taxon>Eukaryota</taxon>
        <taxon>Metazoa</taxon>
        <taxon>Spiralia</taxon>
        <taxon>Lophotrochozoa</taxon>
        <taxon>Mollusca</taxon>
        <taxon>Bivalvia</taxon>
        <taxon>Autobranchia</taxon>
        <taxon>Heteroconchia</taxon>
        <taxon>Euheterodonta</taxon>
        <taxon>Imparidentia</taxon>
        <taxon>Neoheterodontei</taxon>
        <taxon>Myida</taxon>
        <taxon>Dreissenoidea</taxon>
        <taxon>Dreissenidae</taxon>
        <taxon>Dreissena</taxon>
    </lineage>
</organism>
<reference evidence="1" key="1">
    <citation type="journal article" date="2019" name="bioRxiv">
        <title>The Genome of the Zebra Mussel, Dreissena polymorpha: A Resource for Invasive Species Research.</title>
        <authorList>
            <person name="McCartney M.A."/>
            <person name="Auch B."/>
            <person name="Kono T."/>
            <person name="Mallez S."/>
            <person name="Zhang Y."/>
            <person name="Obille A."/>
            <person name="Becker A."/>
            <person name="Abrahante J.E."/>
            <person name="Garbe J."/>
            <person name="Badalamenti J.P."/>
            <person name="Herman A."/>
            <person name="Mangelson H."/>
            <person name="Liachko I."/>
            <person name="Sullivan S."/>
            <person name="Sone E.D."/>
            <person name="Koren S."/>
            <person name="Silverstein K.A.T."/>
            <person name="Beckman K.B."/>
            <person name="Gohl D.M."/>
        </authorList>
    </citation>
    <scope>NUCLEOTIDE SEQUENCE</scope>
    <source>
        <strain evidence="1">Duluth1</strain>
        <tissue evidence="1">Whole animal</tissue>
    </source>
</reference>